<protein>
    <submittedName>
        <fullName evidence="2">Uncharacterized protein</fullName>
    </submittedName>
</protein>
<evidence type="ECO:0000313" key="2">
    <source>
        <dbReference type="EMBL" id="TNN41220.1"/>
    </source>
</evidence>
<feature type="compositionally biased region" description="Low complexity" evidence="1">
    <location>
        <begin position="9"/>
        <end position="21"/>
    </location>
</feature>
<organism evidence="2 3">
    <name type="scientific">Liparis tanakae</name>
    <name type="common">Tanaka's snailfish</name>
    <dbReference type="NCBI Taxonomy" id="230148"/>
    <lineage>
        <taxon>Eukaryota</taxon>
        <taxon>Metazoa</taxon>
        <taxon>Chordata</taxon>
        <taxon>Craniata</taxon>
        <taxon>Vertebrata</taxon>
        <taxon>Euteleostomi</taxon>
        <taxon>Actinopterygii</taxon>
        <taxon>Neopterygii</taxon>
        <taxon>Teleostei</taxon>
        <taxon>Neoteleostei</taxon>
        <taxon>Acanthomorphata</taxon>
        <taxon>Eupercaria</taxon>
        <taxon>Perciformes</taxon>
        <taxon>Cottioidei</taxon>
        <taxon>Cottales</taxon>
        <taxon>Liparidae</taxon>
        <taxon>Liparis</taxon>
    </lineage>
</organism>
<dbReference type="Proteomes" id="UP000314294">
    <property type="component" value="Unassembled WGS sequence"/>
</dbReference>
<keyword evidence="3" id="KW-1185">Reference proteome</keyword>
<accession>A0A4Z2FJZ0</accession>
<dbReference type="AlphaFoldDB" id="A0A4Z2FJZ0"/>
<dbReference type="EMBL" id="SRLO01001125">
    <property type="protein sequence ID" value="TNN41220.1"/>
    <property type="molecule type" value="Genomic_DNA"/>
</dbReference>
<proteinExistence type="predicted"/>
<comment type="caution">
    <text evidence="2">The sequence shown here is derived from an EMBL/GenBank/DDBJ whole genome shotgun (WGS) entry which is preliminary data.</text>
</comment>
<reference evidence="2 3" key="1">
    <citation type="submission" date="2019-03" db="EMBL/GenBank/DDBJ databases">
        <title>First draft genome of Liparis tanakae, snailfish: a comprehensive survey of snailfish specific genes.</title>
        <authorList>
            <person name="Kim W."/>
            <person name="Song I."/>
            <person name="Jeong J.-H."/>
            <person name="Kim D."/>
            <person name="Kim S."/>
            <person name="Ryu S."/>
            <person name="Song J.Y."/>
            <person name="Lee S.K."/>
        </authorList>
    </citation>
    <scope>NUCLEOTIDE SEQUENCE [LARGE SCALE GENOMIC DNA]</scope>
    <source>
        <tissue evidence="2">Muscle</tissue>
    </source>
</reference>
<evidence type="ECO:0000256" key="1">
    <source>
        <dbReference type="SAM" id="MobiDB-lite"/>
    </source>
</evidence>
<evidence type="ECO:0000313" key="3">
    <source>
        <dbReference type="Proteomes" id="UP000314294"/>
    </source>
</evidence>
<name>A0A4Z2FJZ0_9TELE</name>
<sequence>MDQTGMEKANAASMGAASSGGEVDGKGDVIGVDIENQQLRSHRGNLRKLLPSLSLSLSLSLSGEHQRSGEEHL</sequence>
<feature type="region of interest" description="Disordered" evidence="1">
    <location>
        <begin position="1"/>
        <end position="29"/>
    </location>
</feature>
<gene>
    <name evidence="2" type="ORF">EYF80_048602</name>
</gene>